<evidence type="ECO:0000256" key="1">
    <source>
        <dbReference type="SAM" id="MobiDB-lite"/>
    </source>
</evidence>
<protein>
    <submittedName>
        <fullName evidence="2">Uncharacterized protein</fullName>
    </submittedName>
</protein>
<dbReference type="AlphaFoldDB" id="A0A392V4Y3"/>
<feature type="non-terminal residue" evidence="2">
    <location>
        <position position="61"/>
    </location>
</feature>
<proteinExistence type="predicted"/>
<comment type="caution">
    <text evidence="2">The sequence shown here is derived from an EMBL/GenBank/DDBJ whole genome shotgun (WGS) entry which is preliminary data.</text>
</comment>
<keyword evidence="3" id="KW-1185">Reference proteome</keyword>
<dbReference type="EMBL" id="LXQA011044304">
    <property type="protein sequence ID" value="MCI82473.1"/>
    <property type="molecule type" value="Genomic_DNA"/>
</dbReference>
<reference evidence="2 3" key="1">
    <citation type="journal article" date="2018" name="Front. Plant Sci.">
        <title>Red Clover (Trifolium pratense) and Zigzag Clover (T. medium) - A Picture of Genomic Similarities and Differences.</title>
        <authorList>
            <person name="Dluhosova J."/>
            <person name="Istvanek J."/>
            <person name="Nedelnik J."/>
            <person name="Repkova J."/>
        </authorList>
    </citation>
    <scope>NUCLEOTIDE SEQUENCE [LARGE SCALE GENOMIC DNA]</scope>
    <source>
        <strain evidence="3">cv. 10/8</strain>
        <tissue evidence="2">Leaf</tissue>
    </source>
</reference>
<accession>A0A392V4Y3</accession>
<dbReference type="Proteomes" id="UP000265520">
    <property type="component" value="Unassembled WGS sequence"/>
</dbReference>
<evidence type="ECO:0000313" key="2">
    <source>
        <dbReference type="EMBL" id="MCI82473.1"/>
    </source>
</evidence>
<feature type="region of interest" description="Disordered" evidence="1">
    <location>
        <begin position="1"/>
        <end position="61"/>
    </location>
</feature>
<sequence>MAYSNLHPPYYHPITTPLPDPSYPSYTPPFYSTTTPSDPPSKPPDLLMVHSAHSLPPSPSK</sequence>
<feature type="compositionally biased region" description="Low complexity" evidence="1">
    <location>
        <begin position="23"/>
        <end position="36"/>
    </location>
</feature>
<evidence type="ECO:0000313" key="3">
    <source>
        <dbReference type="Proteomes" id="UP000265520"/>
    </source>
</evidence>
<organism evidence="2 3">
    <name type="scientific">Trifolium medium</name>
    <dbReference type="NCBI Taxonomy" id="97028"/>
    <lineage>
        <taxon>Eukaryota</taxon>
        <taxon>Viridiplantae</taxon>
        <taxon>Streptophyta</taxon>
        <taxon>Embryophyta</taxon>
        <taxon>Tracheophyta</taxon>
        <taxon>Spermatophyta</taxon>
        <taxon>Magnoliopsida</taxon>
        <taxon>eudicotyledons</taxon>
        <taxon>Gunneridae</taxon>
        <taxon>Pentapetalae</taxon>
        <taxon>rosids</taxon>
        <taxon>fabids</taxon>
        <taxon>Fabales</taxon>
        <taxon>Fabaceae</taxon>
        <taxon>Papilionoideae</taxon>
        <taxon>50 kb inversion clade</taxon>
        <taxon>NPAAA clade</taxon>
        <taxon>Hologalegina</taxon>
        <taxon>IRL clade</taxon>
        <taxon>Trifolieae</taxon>
        <taxon>Trifolium</taxon>
    </lineage>
</organism>
<name>A0A392V4Y3_9FABA</name>